<evidence type="ECO:0000256" key="4">
    <source>
        <dbReference type="ARBA" id="ARBA00022525"/>
    </source>
</evidence>
<comment type="caution">
    <text evidence="11">The sequence shown here is derived from an EMBL/GenBank/DDBJ whole genome shotgun (WGS) entry which is preliminary data.</text>
</comment>
<accession>A0AAE0VB08</accession>
<comment type="subcellular location">
    <subcellularLocation>
        <location evidence="1 9">Secreted</location>
    </subcellularLocation>
</comment>
<comment type="subunit">
    <text evidence="8">Self-associates. Also heterodimer of MIP-1-alpha(4-69) and MIP-1-beta(3-69). Interacts with CCR1.</text>
</comment>
<keyword evidence="9" id="KW-0145">Chemotaxis</keyword>
<organism evidence="11 12">
    <name type="scientific">Hemibagrus guttatus</name>
    <dbReference type="NCBI Taxonomy" id="175788"/>
    <lineage>
        <taxon>Eukaryota</taxon>
        <taxon>Metazoa</taxon>
        <taxon>Chordata</taxon>
        <taxon>Craniata</taxon>
        <taxon>Vertebrata</taxon>
        <taxon>Euteleostomi</taxon>
        <taxon>Actinopterygii</taxon>
        <taxon>Neopterygii</taxon>
        <taxon>Teleostei</taxon>
        <taxon>Ostariophysi</taxon>
        <taxon>Siluriformes</taxon>
        <taxon>Bagridae</taxon>
        <taxon>Hemibagrus</taxon>
    </lineage>
</organism>
<gene>
    <name evidence="11" type="ORF">QTP70_015761</name>
</gene>
<keyword evidence="6" id="KW-1015">Disulfide bond</keyword>
<evidence type="ECO:0000256" key="6">
    <source>
        <dbReference type="ARBA" id="ARBA00023157"/>
    </source>
</evidence>
<dbReference type="PANTHER" id="PTHR12015">
    <property type="entry name" value="SMALL INDUCIBLE CYTOKINE A"/>
    <property type="match status" value="1"/>
</dbReference>
<sequence length="77" mass="8639">ANEPVQCCFRFQTRPIPVRVITAYKVTSLRCTKPGVIFNLQSGGEMCADPGSNWVKNHMDKINQRLSNSLNKPTESD</sequence>
<evidence type="ECO:0000256" key="8">
    <source>
        <dbReference type="ARBA" id="ARBA00046726"/>
    </source>
</evidence>
<protein>
    <recommendedName>
        <fullName evidence="9">C-C motif chemokine</fullName>
    </recommendedName>
</protein>
<feature type="non-terminal residue" evidence="11">
    <location>
        <position position="77"/>
    </location>
</feature>
<dbReference type="InterPro" id="IPR001811">
    <property type="entry name" value="Chemokine_IL8-like_dom"/>
</dbReference>
<dbReference type="GO" id="GO:0008009">
    <property type="term" value="F:chemokine activity"/>
    <property type="evidence" value="ECO:0007669"/>
    <property type="project" value="InterPro"/>
</dbReference>
<reference evidence="11" key="1">
    <citation type="submission" date="2023-06" db="EMBL/GenBank/DDBJ databases">
        <title>Male Hemibagrus guttatus genome.</title>
        <authorList>
            <person name="Bian C."/>
        </authorList>
    </citation>
    <scope>NUCLEOTIDE SEQUENCE</scope>
    <source>
        <strain evidence="11">Male_cb2023</strain>
        <tissue evidence="11">Muscle</tissue>
    </source>
</reference>
<evidence type="ECO:0000256" key="2">
    <source>
        <dbReference type="ARBA" id="ARBA00010868"/>
    </source>
</evidence>
<dbReference type="InterPro" id="IPR039809">
    <property type="entry name" value="Chemokine_b/g/d"/>
</dbReference>
<dbReference type="GO" id="GO:0006955">
    <property type="term" value="P:immune response"/>
    <property type="evidence" value="ECO:0007669"/>
    <property type="project" value="InterPro"/>
</dbReference>
<evidence type="ECO:0000313" key="12">
    <source>
        <dbReference type="Proteomes" id="UP001274896"/>
    </source>
</evidence>
<keyword evidence="5" id="KW-0732">Signal</keyword>
<evidence type="ECO:0000256" key="3">
    <source>
        <dbReference type="ARBA" id="ARBA00022514"/>
    </source>
</evidence>
<dbReference type="Proteomes" id="UP001274896">
    <property type="component" value="Unassembled WGS sequence"/>
</dbReference>
<dbReference type="FunFam" id="2.40.50.40:FF:000002">
    <property type="entry name" value="C-C motif chemokine"/>
    <property type="match status" value="1"/>
</dbReference>
<dbReference type="InterPro" id="IPR000827">
    <property type="entry name" value="Chemokine_CC_CS"/>
</dbReference>
<keyword evidence="12" id="KW-1185">Reference proteome</keyword>
<evidence type="ECO:0000256" key="9">
    <source>
        <dbReference type="RuleBase" id="RU361150"/>
    </source>
</evidence>
<dbReference type="Gene3D" id="2.40.50.40">
    <property type="match status" value="1"/>
</dbReference>
<proteinExistence type="inferred from homology"/>
<evidence type="ECO:0000313" key="11">
    <source>
        <dbReference type="EMBL" id="KAK3545838.1"/>
    </source>
</evidence>
<name>A0AAE0VB08_9TELE</name>
<dbReference type="CDD" id="cd00272">
    <property type="entry name" value="Chemokine_CC"/>
    <property type="match status" value="1"/>
</dbReference>
<evidence type="ECO:0000259" key="10">
    <source>
        <dbReference type="SMART" id="SM00199"/>
    </source>
</evidence>
<dbReference type="Pfam" id="PF00048">
    <property type="entry name" value="IL8"/>
    <property type="match status" value="1"/>
</dbReference>
<feature type="domain" description="Chemokine interleukin-8-like" evidence="10">
    <location>
        <begin position="4"/>
        <end position="62"/>
    </location>
</feature>
<evidence type="ECO:0000256" key="5">
    <source>
        <dbReference type="ARBA" id="ARBA00022729"/>
    </source>
</evidence>
<dbReference type="PROSITE" id="PS00472">
    <property type="entry name" value="SMALL_CYTOKINES_CC"/>
    <property type="match status" value="1"/>
</dbReference>
<dbReference type="AlphaFoldDB" id="A0AAE0VB08"/>
<comment type="function">
    <text evidence="7">Monokine with inflammatory and chemokinetic properties. Binds to CCR1, CCR4 and CCR5. One of the major HIV-suppressive factors produced by CD8+ T-cells. Recombinant MIP-1-alpha induces a dose-dependent inhibition of different strains of HIV-1, HIV-2, and simian immunodeficiency virus (SIV).</text>
</comment>
<dbReference type="SMART" id="SM00199">
    <property type="entry name" value="SCY"/>
    <property type="match status" value="1"/>
</dbReference>
<dbReference type="GO" id="GO:0005615">
    <property type="term" value="C:extracellular space"/>
    <property type="evidence" value="ECO:0007669"/>
    <property type="project" value="UniProtKB-KW"/>
</dbReference>
<evidence type="ECO:0000256" key="7">
    <source>
        <dbReference type="ARBA" id="ARBA00044740"/>
    </source>
</evidence>
<keyword evidence="4 9" id="KW-0964">Secreted</keyword>
<dbReference type="EMBL" id="JAUCMX010000005">
    <property type="protein sequence ID" value="KAK3545838.1"/>
    <property type="molecule type" value="Genomic_DNA"/>
</dbReference>
<keyword evidence="3 9" id="KW-0202">Cytokine</keyword>
<dbReference type="PANTHER" id="PTHR12015:SF183">
    <property type="entry name" value="C-C MOTIF CHEMOKINE 3"/>
    <property type="match status" value="1"/>
</dbReference>
<dbReference type="SUPFAM" id="SSF54117">
    <property type="entry name" value="Interleukin 8-like chemokines"/>
    <property type="match status" value="1"/>
</dbReference>
<dbReference type="InterPro" id="IPR036048">
    <property type="entry name" value="Interleukin_8-like_sf"/>
</dbReference>
<comment type="similarity">
    <text evidence="2 9">Belongs to the intercrine beta (chemokine CC) family.</text>
</comment>
<evidence type="ECO:0000256" key="1">
    <source>
        <dbReference type="ARBA" id="ARBA00004613"/>
    </source>
</evidence>